<name>A0ACC3BRV0_PYRYE</name>
<dbReference type="EMBL" id="CM020618">
    <property type="protein sequence ID" value="KAK1860684.1"/>
    <property type="molecule type" value="Genomic_DNA"/>
</dbReference>
<sequence length="781" mass="82234">MCGIFGYVNCGVGQSRRTILDILLNGLRRLEYRGYDSAGLVCDGAGGAGRPVVIKQSGTVEKLAAAVWEAASDDPRLGPGVVDVPMESHVGIAHTRWATHGAPSSLNSHPHASDPSAQFLVVHNGIVTNFKALKEMLSGKGYTFETETDTEVVARLLKYLYETVREGGEPLSFSRLVMHMMHALDGAYALLVRSTLFPGEVVACKRGSPLVLGLKGDVRELPSDGSVEVLRGSLSGQVAGNGGSGGGGGGGGGGVGGGHALASSPAKRRRLASGEAGSPMAPVSTVVAVAAAGATNGCGGGKARLSPSLSSSGSPAQHCEYFFSSDAAALVEHTDQVVYVEDNDVVHVDSAGGLHLYSFGAAADAVVTNRVIQTLEMELQQIMKGSYDTFMRKEIFEQPESLTQTLRGRLVKKTAGLPTAAGASTGYSSVFPLGDLDVDDSIPLEVQLGGLNERLADIRRSNRVIFVACGTSYNSCLAARQTMEELAELPVSVELASDFLDRRCPIYRSDACVFVSQSGETAETLEALRYARSHHALTVGIVNCVGSSISRLTDCGVHLNAGGEVGVASTKVYTSQIVVLIMIALLLSSDSRGKDARRAEVLRGLAQLPSRVEATLAAVDEMMKATAQQLKDQQSILLFGRGYQYATCLEAALKIKEVSYVHTEGIHAGELKHGPLALVDDKMPVVLFASCDATATKVHNALSQVAARGGLGRMIIVGCVGDAEVMRYKDSATLVLVPQVVDCLQCVLNIVPMQLLSYHLAVARGLNVDQPRNLAKSVTVQ</sequence>
<reference evidence="1" key="1">
    <citation type="submission" date="2019-11" db="EMBL/GenBank/DDBJ databases">
        <title>Nori genome reveals adaptations in red seaweeds to the harsh intertidal environment.</title>
        <authorList>
            <person name="Wang D."/>
            <person name="Mao Y."/>
        </authorList>
    </citation>
    <scope>NUCLEOTIDE SEQUENCE</scope>
    <source>
        <tissue evidence="1">Gametophyte</tissue>
    </source>
</reference>
<proteinExistence type="predicted"/>
<evidence type="ECO:0000313" key="2">
    <source>
        <dbReference type="Proteomes" id="UP000798662"/>
    </source>
</evidence>
<organism evidence="1 2">
    <name type="scientific">Pyropia yezoensis</name>
    <name type="common">Susabi-nori</name>
    <name type="synonym">Porphyra yezoensis</name>
    <dbReference type="NCBI Taxonomy" id="2788"/>
    <lineage>
        <taxon>Eukaryota</taxon>
        <taxon>Rhodophyta</taxon>
        <taxon>Bangiophyceae</taxon>
        <taxon>Bangiales</taxon>
        <taxon>Bangiaceae</taxon>
        <taxon>Pyropia</taxon>
    </lineage>
</organism>
<gene>
    <name evidence="1" type="ORF">I4F81_003272</name>
</gene>
<keyword evidence="2" id="KW-1185">Reference proteome</keyword>
<protein>
    <submittedName>
        <fullName evidence="1">Uncharacterized protein</fullName>
    </submittedName>
</protein>
<comment type="caution">
    <text evidence="1">The sequence shown here is derived from an EMBL/GenBank/DDBJ whole genome shotgun (WGS) entry which is preliminary data.</text>
</comment>
<accession>A0ACC3BRV0</accession>
<evidence type="ECO:0000313" key="1">
    <source>
        <dbReference type="EMBL" id="KAK1860684.1"/>
    </source>
</evidence>
<dbReference type="Proteomes" id="UP000798662">
    <property type="component" value="Chromosome 1"/>
</dbReference>